<reference evidence="2" key="1">
    <citation type="submission" date="2021-10" db="EMBL/GenBank/DDBJ databases">
        <title>Tropical sea cucumber genome reveals ecological adaptation and Cuvierian tubules defense mechanism.</title>
        <authorList>
            <person name="Chen T."/>
        </authorList>
    </citation>
    <scope>NUCLEOTIDE SEQUENCE</scope>
    <source>
        <strain evidence="2">Nanhai2018</strain>
        <tissue evidence="2">Muscle</tissue>
    </source>
</reference>
<dbReference type="EMBL" id="JAIZAY010000679">
    <property type="protein sequence ID" value="KAJ8018059.1"/>
    <property type="molecule type" value="Genomic_DNA"/>
</dbReference>
<keyword evidence="3" id="KW-1185">Reference proteome</keyword>
<sequence>MVHNRYYAVLGVWAMDEDGLYRFLEKRNVPASLIDKMKEDKKVNDEEDDIEEVQTTDKSDVQQDVQSADETPLPDPFTFCESEVEVENIPTAVWDVAFTEEASDGEISSSSSRITAFRSEYNMYDSRLESEILDDTVPYEVDNASKSEEKVIMRLH</sequence>
<name>A0A9Q0YCS2_HOLLE</name>
<proteinExistence type="predicted"/>
<comment type="caution">
    <text evidence="2">The sequence shown here is derived from an EMBL/GenBank/DDBJ whole genome shotgun (WGS) entry which is preliminary data.</text>
</comment>
<accession>A0A9Q0YCS2</accession>
<evidence type="ECO:0000313" key="3">
    <source>
        <dbReference type="Proteomes" id="UP001152320"/>
    </source>
</evidence>
<feature type="compositionally biased region" description="Acidic residues" evidence="1">
    <location>
        <begin position="45"/>
        <end position="54"/>
    </location>
</feature>
<protein>
    <submittedName>
        <fullName evidence="2">Uncharacterized protein</fullName>
    </submittedName>
</protein>
<gene>
    <name evidence="2" type="ORF">HOLleu_44163</name>
</gene>
<dbReference type="Proteomes" id="UP001152320">
    <property type="component" value="Unassembled WGS sequence"/>
</dbReference>
<evidence type="ECO:0000256" key="1">
    <source>
        <dbReference type="SAM" id="MobiDB-lite"/>
    </source>
</evidence>
<dbReference type="AlphaFoldDB" id="A0A9Q0YCS2"/>
<feature type="region of interest" description="Disordered" evidence="1">
    <location>
        <begin position="40"/>
        <end position="74"/>
    </location>
</feature>
<evidence type="ECO:0000313" key="2">
    <source>
        <dbReference type="EMBL" id="KAJ8018059.1"/>
    </source>
</evidence>
<organism evidence="2 3">
    <name type="scientific">Holothuria leucospilota</name>
    <name type="common">Black long sea cucumber</name>
    <name type="synonym">Mertensiothuria leucospilota</name>
    <dbReference type="NCBI Taxonomy" id="206669"/>
    <lineage>
        <taxon>Eukaryota</taxon>
        <taxon>Metazoa</taxon>
        <taxon>Echinodermata</taxon>
        <taxon>Eleutherozoa</taxon>
        <taxon>Echinozoa</taxon>
        <taxon>Holothuroidea</taxon>
        <taxon>Aspidochirotacea</taxon>
        <taxon>Aspidochirotida</taxon>
        <taxon>Holothuriidae</taxon>
        <taxon>Holothuria</taxon>
    </lineage>
</organism>